<dbReference type="InterPro" id="IPR035959">
    <property type="entry name" value="RutC-like_sf"/>
</dbReference>
<dbReference type="PANTHER" id="PTHR43760">
    <property type="entry name" value="ENDORIBONUCLEASE-RELATED"/>
    <property type="match status" value="1"/>
</dbReference>
<evidence type="ECO:0000259" key="1">
    <source>
        <dbReference type="Pfam" id="PF14588"/>
    </source>
</evidence>
<dbReference type="PANTHER" id="PTHR43760:SF1">
    <property type="entry name" value="ENDORIBONUCLEASE L-PSP_CHORISMATE MUTASE-LIKE DOMAIN-CONTAINING PROTEIN"/>
    <property type="match status" value="1"/>
</dbReference>
<feature type="domain" description="Endoribonuclease L-PSP/chorismate mutase-like" evidence="1">
    <location>
        <begin position="7"/>
        <end position="139"/>
    </location>
</feature>
<dbReference type="AlphaFoldDB" id="A0A7L7L399"/>
<reference evidence="2 3" key="1">
    <citation type="submission" date="2020-06" db="EMBL/GenBank/DDBJ databases">
        <authorList>
            <person name="Hwang Y.J."/>
        </authorList>
    </citation>
    <scope>NUCLEOTIDE SEQUENCE [LARGE SCALE GENOMIC DNA]</scope>
    <source>
        <strain evidence="2 3">KUDC8001</strain>
    </source>
</reference>
<gene>
    <name evidence="2" type="ORF">HUW48_03975</name>
</gene>
<reference evidence="2 3" key="2">
    <citation type="submission" date="2020-08" db="EMBL/GenBank/DDBJ databases">
        <title>Adhaeribacter dokdonensis sp. nov., isolated from the rhizosphere of Elymus tsukushiensis, a plant native to the Dokdo Islands, Republic of Korea.</title>
        <authorList>
            <person name="Ghim S.Y."/>
        </authorList>
    </citation>
    <scope>NUCLEOTIDE SEQUENCE [LARGE SCALE GENOMIC DNA]</scope>
    <source>
        <strain evidence="2 3">KUDC8001</strain>
    </source>
</reference>
<dbReference type="Gene3D" id="3.30.1330.40">
    <property type="entry name" value="RutC-like"/>
    <property type="match status" value="1"/>
</dbReference>
<dbReference type="RefSeq" id="WP_182414440.1">
    <property type="nucleotide sequence ID" value="NZ_CP055153.1"/>
</dbReference>
<proteinExistence type="predicted"/>
<evidence type="ECO:0000313" key="3">
    <source>
        <dbReference type="Proteomes" id="UP000514509"/>
    </source>
</evidence>
<name>A0A7L7L399_9BACT</name>
<sequence>MNLKETLAKMNLELPEVSTPGGSYTSVNIRGNIAYIAIQFPIKNGEYLYQGRLGEEISTELGYKAMELCALNVLAQVDQKIGLNQIVGLNHFDAYFQASDNWDDSPIVVNGSSDLFVKILGDKGIHSRAIFGVHKLPRNFCVGLTATFTLKIEPG</sequence>
<dbReference type="InterPro" id="IPR013813">
    <property type="entry name" value="Endoribo_LPSP/chorism_mut-like"/>
</dbReference>
<protein>
    <submittedName>
        <fullName evidence="2">RidA family protein</fullName>
    </submittedName>
</protein>
<dbReference type="KEGG" id="add:HUW48_03975"/>
<dbReference type="SUPFAM" id="SSF55298">
    <property type="entry name" value="YjgF-like"/>
    <property type="match status" value="1"/>
</dbReference>
<accession>A0A7L7L399</accession>
<dbReference type="EMBL" id="CP055153">
    <property type="protein sequence ID" value="QMU27240.1"/>
    <property type="molecule type" value="Genomic_DNA"/>
</dbReference>
<dbReference type="Proteomes" id="UP000514509">
    <property type="component" value="Chromosome"/>
</dbReference>
<dbReference type="Pfam" id="PF14588">
    <property type="entry name" value="YjgF_endoribonc"/>
    <property type="match status" value="1"/>
</dbReference>
<evidence type="ECO:0000313" key="2">
    <source>
        <dbReference type="EMBL" id="QMU27240.1"/>
    </source>
</evidence>
<organism evidence="2 3">
    <name type="scientific">Adhaeribacter radiodurans</name>
    <dbReference type="NCBI Taxonomy" id="2745197"/>
    <lineage>
        <taxon>Bacteria</taxon>
        <taxon>Pseudomonadati</taxon>
        <taxon>Bacteroidota</taxon>
        <taxon>Cytophagia</taxon>
        <taxon>Cytophagales</taxon>
        <taxon>Hymenobacteraceae</taxon>
        <taxon>Adhaeribacter</taxon>
    </lineage>
</organism>
<keyword evidence="3" id="KW-1185">Reference proteome</keyword>
<dbReference type="CDD" id="cd02199">
    <property type="entry name" value="YjgF_YER057c_UK114_like_1"/>
    <property type="match status" value="1"/>
</dbReference>